<evidence type="ECO:0008006" key="4">
    <source>
        <dbReference type="Google" id="ProtNLM"/>
    </source>
</evidence>
<comment type="similarity">
    <text evidence="1">Belongs to the phD/YefM antitoxin family.</text>
</comment>
<dbReference type="Proteomes" id="UP000007947">
    <property type="component" value="Chromosome"/>
</dbReference>
<evidence type="ECO:0000313" key="2">
    <source>
        <dbReference type="EMBL" id="BAK33186.1"/>
    </source>
</evidence>
<dbReference type="EMBL" id="AP012204">
    <property type="protein sequence ID" value="BAK33186.1"/>
    <property type="molecule type" value="Genomic_DNA"/>
</dbReference>
<accession>F5XHP1</accession>
<dbReference type="InterPro" id="IPR036165">
    <property type="entry name" value="YefM-like_sf"/>
</dbReference>
<evidence type="ECO:0000313" key="3">
    <source>
        <dbReference type="Proteomes" id="UP000007947"/>
    </source>
</evidence>
<dbReference type="Gene3D" id="3.40.1620.10">
    <property type="entry name" value="YefM-like domain"/>
    <property type="match status" value="1"/>
</dbReference>
<dbReference type="HOGENOM" id="CLU_2396381_0_0_11"/>
<organism evidence="2 3">
    <name type="scientific">Microlunatus phosphovorus (strain ATCC 700054 / DSM 10555 / JCM 9379 / NBRC 101784 / NCIMB 13414 / VKM Ac-1990 / NM-1)</name>
    <dbReference type="NCBI Taxonomy" id="1032480"/>
    <lineage>
        <taxon>Bacteria</taxon>
        <taxon>Bacillati</taxon>
        <taxon>Actinomycetota</taxon>
        <taxon>Actinomycetes</taxon>
        <taxon>Propionibacteriales</taxon>
        <taxon>Propionibacteriaceae</taxon>
        <taxon>Microlunatus</taxon>
    </lineage>
</organism>
<gene>
    <name evidence="2" type="ordered locus">MLP_01720</name>
</gene>
<dbReference type="eggNOG" id="COG4118">
    <property type="taxonomic scope" value="Bacteria"/>
</dbReference>
<dbReference type="KEGG" id="mph:MLP_01720"/>
<sequence length="93" mass="10192">MGTITMTEFNQRVSAIARRVIEQGETIRVTNRGRVVLRIVPEPPYEDSLAGLVDSGQAVAPSGPHRKRAGRAPVRLSRDLDALLDETRADAEL</sequence>
<dbReference type="STRING" id="1032480.MLP_01720"/>
<keyword evidence="3" id="KW-1185">Reference proteome</keyword>
<proteinExistence type="inferred from homology"/>
<dbReference type="AlphaFoldDB" id="F5XHP1"/>
<protein>
    <recommendedName>
        <fullName evidence="4">Antitoxin</fullName>
    </recommendedName>
</protein>
<reference evidence="2 3" key="1">
    <citation type="submission" date="2011-05" db="EMBL/GenBank/DDBJ databases">
        <title>Whole genome sequence of Microlunatus phosphovorus NM-1.</title>
        <authorList>
            <person name="Hosoyama A."/>
            <person name="Sasaki K."/>
            <person name="Harada T."/>
            <person name="Igarashi R."/>
            <person name="Kawakoshi A."/>
            <person name="Sasagawa M."/>
            <person name="Fukada J."/>
            <person name="Nakamura S."/>
            <person name="Katano Y."/>
            <person name="Hanada S."/>
            <person name="Kamagata Y."/>
            <person name="Nakamura N."/>
            <person name="Yamazaki S."/>
            <person name="Fujita N."/>
        </authorList>
    </citation>
    <scope>NUCLEOTIDE SEQUENCE [LARGE SCALE GENOMIC DNA]</scope>
    <source>
        <strain evidence="3">ATCC 700054 / DSM 10555 / JCM 9379 / NBRC 101784 / NCIMB 13414 / VKM Ac-1990 / NM-1</strain>
    </source>
</reference>
<evidence type="ECO:0000256" key="1">
    <source>
        <dbReference type="ARBA" id="ARBA00009981"/>
    </source>
</evidence>
<dbReference type="SUPFAM" id="SSF143120">
    <property type="entry name" value="YefM-like"/>
    <property type="match status" value="1"/>
</dbReference>
<name>F5XHP1_MICPN</name>
<dbReference type="OrthoDB" id="557859at2"/>
<dbReference type="RefSeq" id="WP_013861075.1">
    <property type="nucleotide sequence ID" value="NC_015635.1"/>
</dbReference>